<proteinExistence type="predicted"/>
<feature type="domain" description="RAD51 interacting motif" evidence="2">
    <location>
        <begin position="291"/>
        <end position="320"/>
    </location>
</feature>
<gene>
    <name evidence="3" type="ORF">DPMN_006151</name>
</gene>
<feature type="compositionally biased region" description="Polar residues" evidence="1">
    <location>
        <begin position="1"/>
        <end position="10"/>
    </location>
</feature>
<dbReference type="EMBL" id="JAIWYP010000001">
    <property type="protein sequence ID" value="KAH3882218.1"/>
    <property type="molecule type" value="Genomic_DNA"/>
</dbReference>
<keyword evidence="4" id="KW-1185">Reference proteome</keyword>
<dbReference type="Pfam" id="PF15696">
    <property type="entry name" value="RAD51_interact"/>
    <property type="match status" value="1"/>
</dbReference>
<feature type="compositionally biased region" description="Acidic residues" evidence="1">
    <location>
        <begin position="95"/>
        <end position="104"/>
    </location>
</feature>
<feature type="compositionally biased region" description="Low complexity" evidence="1">
    <location>
        <begin position="230"/>
        <end position="247"/>
    </location>
</feature>
<evidence type="ECO:0000313" key="3">
    <source>
        <dbReference type="EMBL" id="KAH3882218.1"/>
    </source>
</evidence>
<evidence type="ECO:0000256" key="1">
    <source>
        <dbReference type="SAM" id="MobiDB-lite"/>
    </source>
</evidence>
<name>A0A9D4MTK2_DREPO</name>
<evidence type="ECO:0000313" key="4">
    <source>
        <dbReference type="Proteomes" id="UP000828390"/>
    </source>
</evidence>
<reference evidence="3" key="2">
    <citation type="submission" date="2020-11" db="EMBL/GenBank/DDBJ databases">
        <authorList>
            <person name="McCartney M.A."/>
            <person name="Auch B."/>
            <person name="Kono T."/>
            <person name="Mallez S."/>
            <person name="Becker A."/>
            <person name="Gohl D.M."/>
            <person name="Silverstein K.A.T."/>
            <person name="Koren S."/>
            <person name="Bechman K.B."/>
            <person name="Herman A."/>
            <person name="Abrahante J.E."/>
            <person name="Garbe J."/>
        </authorList>
    </citation>
    <scope>NUCLEOTIDE SEQUENCE</scope>
    <source>
        <strain evidence="3">Duluth1</strain>
        <tissue evidence="3">Whole animal</tissue>
    </source>
</reference>
<feature type="region of interest" description="Disordered" evidence="1">
    <location>
        <begin position="299"/>
        <end position="324"/>
    </location>
</feature>
<feature type="compositionally biased region" description="Basic residues" evidence="1">
    <location>
        <begin position="166"/>
        <end position="176"/>
    </location>
</feature>
<feature type="compositionally biased region" description="Low complexity" evidence="1">
    <location>
        <begin position="300"/>
        <end position="309"/>
    </location>
</feature>
<dbReference type="InterPro" id="IPR031419">
    <property type="entry name" value="RAD51_interact"/>
</dbReference>
<feature type="compositionally biased region" description="Low complexity" evidence="1">
    <location>
        <begin position="196"/>
        <end position="214"/>
    </location>
</feature>
<organism evidence="3 4">
    <name type="scientific">Dreissena polymorpha</name>
    <name type="common">Zebra mussel</name>
    <name type="synonym">Mytilus polymorpha</name>
    <dbReference type="NCBI Taxonomy" id="45954"/>
    <lineage>
        <taxon>Eukaryota</taxon>
        <taxon>Metazoa</taxon>
        <taxon>Spiralia</taxon>
        <taxon>Lophotrochozoa</taxon>
        <taxon>Mollusca</taxon>
        <taxon>Bivalvia</taxon>
        <taxon>Autobranchia</taxon>
        <taxon>Heteroconchia</taxon>
        <taxon>Euheterodonta</taxon>
        <taxon>Imparidentia</taxon>
        <taxon>Neoheterodontei</taxon>
        <taxon>Myida</taxon>
        <taxon>Dreissenoidea</taxon>
        <taxon>Dreissenidae</taxon>
        <taxon>Dreissena</taxon>
    </lineage>
</organism>
<dbReference type="Proteomes" id="UP000828390">
    <property type="component" value="Unassembled WGS sequence"/>
</dbReference>
<reference evidence="3" key="1">
    <citation type="journal article" date="2019" name="bioRxiv">
        <title>The Genome of the Zebra Mussel, Dreissena polymorpha: A Resource for Invasive Species Research.</title>
        <authorList>
            <person name="McCartney M.A."/>
            <person name="Auch B."/>
            <person name="Kono T."/>
            <person name="Mallez S."/>
            <person name="Zhang Y."/>
            <person name="Obille A."/>
            <person name="Becker A."/>
            <person name="Abrahante J.E."/>
            <person name="Garbe J."/>
            <person name="Badalamenti J.P."/>
            <person name="Herman A."/>
            <person name="Mangelson H."/>
            <person name="Liachko I."/>
            <person name="Sullivan S."/>
            <person name="Sone E.D."/>
            <person name="Koren S."/>
            <person name="Silverstein K.A.T."/>
            <person name="Beckman K.B."/>
            <person name="Gohl D.M."/>
        </authorList>
    </citation>
    <scope>NUCLEOTIDE SEQUENCE</scope>
    <source>
        <strain evidence="3">Duluth1</strain>
        <tissue evidence="3">Whole animal</tissue>
    </source>
</reference>
<feature type="region of interest" description="Disordered" evidence="1">
    <location>
        <begin position="1"/>
        <end position="283"/>
    </location>
</feature>
<comment type="caution">
    <text evidence="3">The sequence shown here is derived from an EMBL/GenBank/DDBJ whole genome shotgun (WGS) entry which is preliminary data.</text>
</comment>
<dbReference type="AlphaFoldDB" id="A0A9D4MTK2"/>
<evidence type="ECO:0000259" key="2">
    <source>
        <dbReference type="Pfam" id="PF15696"/>
    </source>
</evidence>
<sequence length="324" mass="34573">MSQSDQSQGCGTHDKGTADNSLSDDLPPVLDQEATSPVIPPLGNIEKDPPPVTPRLQPANQHDSDDDIQVIETGIEAVPSSSRKRSTKARKYVDSDSDEGEDFEIDLKKFLQSPLKTKSLTDPKSKTRKHDNDSDYEAEDALQDEEDDDSDKDYNGDGSDSDFGSKKKKANVKGKQTKSAPQKDKSVNKKQQNAGKSAKQPSSSSKSKSLVPKSSKVEASSPLATSSPLVSRTPTSCRTSTPTTTVRLQQTWKPPGAATANSSPSVGSIKSQTSVGKSPGLEGVHIKLPCLGGVNIKSPSSGLRLGLSRNMKSKPLHPNLKIAN</sequence>
<protein>
    <recommendedName>
        <fullName evidence="2">RAD51 interacting motif domain-containing protein</fullName>
    </recommendedName>
</protein>
<feature type="compositionally biased region" description="Polar residues" evidence="1">
    <location>
        <begin position="259"/>
        <end position="276"/>
    </location>
</feature>
<accession>A0A9D4MTK2</accession>
<feature type="compositionally biased region" description="Basic and acidic residues" evidence="1">
    <location>
        <begin position="119"/>
        <end position="133"/>
    </location>
</feature>
<feature type="compositionally biased region" description="Acidic residues" evidence="1">
    <location>
        <begin position="134"/>
        <end position="151"/>
    </location>
</feature>